<organism evidence="1 2">
    <name type="scientific">Mycena indigotica</name>
    <dbReference type="NCBI Taxonomy" id="2126181"/>
    <lineage>
        <taxon>Eukaryota</taxon>
        <taxon>Fungi</taxon>
        <taxon>Dikarya</taxon>
        <taxon>Basidiomycota</taxon>
        <taxon>Agaricomycotina</taxon>
        <taxon>Agaricomycetes</taxon>
        <taxon>Agaricomycetidae</taxon>
        <taxon>Agaricales</taxon>
        <taxon>Marasmiineae</taxon>
        <taxon>Mycenaceae</taxon>
        <taxon>Mycena</taxon>
    </lineage>
</organism>
<protein>
    <submittedName>
        <fullName evidence="1">Uncharacterized protein</fullName>
    </submittedName>
</protein>
<dbReference type="Gene3D" id="1.25.40.10">
    <property type="entry name" value="Tetratricopeptide repeat domain"/>
    <property type="match status" value="1"/>
</dbReference>
<proteinExistence type="predicted"/>
<dbReference type="AlphaFoldDB" id="A0A8H6T9C5"/>
<comment type="caution">
    <text evidence="1">The sequence shown here is derived from an EMBL/GenBank/DDBJ whole genome shotgun (WGS) entry which is preliminary data.</text>
</comment>
<keyword evidence="2" id="KW-1185">Reference proteome</keyword>
<dbReference type="GeneID" id="59342256"/>
<dbReference type="RefSeq" id="XP_037224835.1">
    <property type="nucleotide sequence ID" value="XM_037359740.1"/>
</dbReference>
<gene>
    <name evidence="1" type="ORF">MIND_00287600</name>
</gene>
<evidence type="ECO:0000313" key="2">
    <source>
        <dbReference type="Proteomes" id="UP000636479"/>
    </source>
</evidence>
<evidence type="ECO:0000313" key="1">
    <source>
        <dbReference type="EMBL" id="KAF7312727.1"/>
    </source>
</evidence>
<dbReference type="InterPro" id="IPR011990">
    <property type="entry name" value="TPR-like_helical_dom_sf"/>
</dbReference>
<name>A0A8H6T9C5_9AGAR</name>
<reference evidence="1" key="1">
    <citation type="submission" date="2020-05" db="EMBL/GenBank/DDBJ databases">
        <title>Mycena genomes resolve the evolution of fungal bioluminescence.</title>
        <authorList>
            <person name="Tsai I.J."/>
        </authorList>
    </citation>
    <scope>NUCLEOTIDE SEQUENCE</scope>
    <source>
        <strain evidence="1">171206Taipei</strain>
    </source>
</reference>
<dbReference type="OrthoDB" id="420195at2759"/>
<sequence length="337" mass="38291">MGNDQSMPTPASLLDDFQRGADQGQAFGGPTFFQDNARANELKDEANALFRARDFDGALAAYTDIINTYDDRVMIDTIRTIRCNRAACFLNLGDQRFDSNATATTKDEARRLNAAAAEAYQGCVDDCNIVVLFLGSESVTEKAKLRRKLATKGLNDIDALRKAADPTYPGRPKYDVDERRRQQMQESSALAAKFVDKTVREEHRPFEYAVRREYDDEEYVSMRDMVPISLMRGPRSEEEKDSFDAKLGAFVRKIVTAHEPELMSTSDWKCFVCNEKATTWLHAPIANLESFYPIINDYGRPICHKRGRCAETAKTDMKKEQVTMMEEGVWIETHEDQ</sequence>
<dbReference type="Proteomes" id="UP000636479">
    <property type="component" value="Unassembled WGS sequence"/>
</dbReference>
<dbReference type="EMBL" id="JACAZF010000002">
    <property type="protein sequence ID" value="KAF7312727.1"/>
    <property type="molecule type" value="Genomic_DNA"/>
</dbReference>
<dbReference type="SUPFAM" id="SSF48452">
    <property type="entry name" value="TPR-like"/>
    <property type="match status" value="1"/>
</dbReference>
<accession>A0A8H6T9C5</accession>